<name>A0A3N7F0T5_POPTR</name>
<sequence>MKIFSSKEEGEEDGEKTKSKGDQAKELLAKYGGAYLATSITLSLISFSLCYALISAGIDVQALLQKVNSIYQ</sequence>
<feature type="transmembrane region" description="Helical" evidence="2">
    <location>
        <begin position="34"/>
        <end position="54"/>
    </location>
</feature>
<dbReference type="InterPro" id="IPR045866">
    <property type="entry name" value="FAM210A/B-like"/>
</dbReference>
<keyword evidence="2" id="KW-0472">Membrane</keyword>
<dbReference type="Proteomes" id="UP000006729">
    <property type="component" value="Chromosome 4"/>
</dbReference>
<keyword evidence="2" id="KW-0812">Transmembrane</keyword>
<protein>
    <recommendedName>
        <fullName evidence="3">DUF1279 domain-containing protein</fullName>
    </recommendedName>
</protein>
<dbReference type="EMBL" id="CM009293">
    <property type="protein sequence ID" value="RQO89585.1"/>
    <property type="molecule type" value="Genomic_DNA"/>
</dbReference>
<accession>A0A3N7F0T5</accession>
<keyword evidence="5" id="KW-1185">Reference proteome</keyword>
<dbReference type="InterPro" id="IPR009688">
    <property type="entry name" value="FAM210A/B-like_dom"/>
</dbReference>
<reference evidence="4 5" key="1">
    <citation type="journal article" date="2006" name="Science">
        <title>The genome of black cottonwood, Populus trichocarpa (Torr. &amp; Gray).</title>
        <authorList>
            <person name="Tuskan G.A."/>
            <person name="Difazio S."/>
            <person name="Jansson S."/>
            <person name="Bohlmann J."/>
            <person name="Grigoriev I."/>
            <person name="Hellsten U."/>
            <person name="Putnam N."/>
            <person name="Ralph S."/>
            <person name="Rombauts S."/>
            <person name="Salamov A."/>
            <person name="Schein J."/>
            <person name="Sterck L."/>
            <person name="Aerts A."/>
            <person name="Bhalerao R.R."/>
            <person name="Bhalerao R.P."/>
            <person name="Blaudez D."/>
            <person name="Boerjan W."/>
            <person name="Brun A."/>
            <person name="Brunner A."/>
            <person name="Busov V."/>
            <person name="Campbell M."/>
            <person name="Carlson J."/>
            <person name="Chalot M."/>
            <person name="Chapman J."/>
            <person name="Chen G.L."/>
            <person name="Cooper D."/>
            <person name="Coutinho P.M."/>
            <person name="Couturier J."/>
            <person name="Covert S."/>
            <person name="Cronk Q."/>
            <person name="Cunningham R."/>
            <person name="Davis J."/>
            <person name="Degroeve S."/>
            <person name="Dejardin A."/>
            <person name="Depamphilis C."/>
            <person name="Detter J."/>
            <person name="Dirks B."/>
            <person name="Dubchak I."/>
            <person name="Duplessis S."/>
            <person name="Ehlting J."/>
            <person name="Ellis B."/>
            <person name="Gendler K."/>
            <person name="Goodstein D."/>
            <person name="Gribskov M."/>
            <person name="Grimwood J."/>
            <person name="Groover A."/>
            <person name="Gunter L."/>
            <person name="Hamberger B."/>
            <person name="Heinze B."/>
            <person name="Helariutta Y."/>
            <person name="Henrissat B."/>
            <person name="Holligan D."/>
            <person name="Holt R."/>
            <person name="Huang W."/>
            <person name="Islam-Faridi N."/>
            <person name="Jones S."/>
            <person name="Jones-Rhoades M."/>
            <person name="Jorgensen R."/>
            <person name="Joshi C."/>
            <person name="Kangasjarvi J."/>
            <person name="Karlsson J."/>
            <person name="Kelleher C."/>
            <person name="Kirkpatrick R."/>
            <person name="Kirst M."/>
            <person name="Kohler A."/>
            <person name="Kalluri U."/>
            <person name="Larimer F."/>
            <person name="Leebens-Mack J."/>
            <person name="Leple J.C."/>
            <person name="Locascio P."/>
            <person name="Lou Y."/>
            <person name="Lucas S."/>
            <person name="Martin F."/>
            <person name="Montanini B."/>
            <person name="Napoli C."/>
            <person name="Nelson D.R."/>
            <person name="Nelson C."/>
            <person name="Nieminen K."/>
            <person name="Nilsson O."/>
            <person name="Pereda V."/>
            <person name="Peter G."/>
            <person name="Philippe R."/>
            <person name="Pilate G."/>
            <person name="Poliakov A."/>
            <person name="Razumovskaya J."/>
            <person name="Richardson P."/>
            <person name="Rinaldi C."/>
            <person name="Ritland K."/>
            <person name="Rouze P."/>
            <person name="Ryaboy D."/>
            <person name="Schmutz J."/>
            <person name="Schrader J."/>
            <person name="Segerman B."/>
            <person name="Shin H."/>
            <person name="Siddiqui A."/>
            <person name="Sterky F."/>
            <person name="Terry A."/>
            <person name="Tsai C.J."/>
            <person name="Uberbacher E."/>
            <person name="Unneberg P."/>
            <person name="Vahala J."/>
            <person name="Wall K."/>
            <person name="Wessler S."/>
            <person name="Yang G."/>
            <person name="Yin T."/>
            <person name="Douglas C."/>
            <person name="Marra M."/>
            <person name="Sandberg G."/>
            <person name="Van de Peer Y."/>
            <person name="Rokhsar D."/>
        </authorList>
    </citation>
    <scope>NUCLEOTIDE SEQUENCE [LARGE SCALE GENOMIC DNA]</scope>
    <source>
        <strain evidence="5">cv. Nisqually</strain>
    </source>
</reference>
<gene>
    <name evidence="4" type="ORF">POPTR_004G200701</name>
</gene>
<evidence type="ECO:0000313" key="5">
    <source>
        <dbReference type="Proteomes" id="UP000006729"/>
    </source>
</evidence>
<dbReference type="InParanoid" id="A0A3N7F0T5"/>
<dbReference type="STRING" id="3694.A0A3N7F0T5"/>
<evidence type="ECO:0000256" key="1">
    <source>
        <dbReference type="SAM" id="MobiDB-lite"/>
    </source>
</evidence>
<dbReference type="Pfam" id="PF06916">
    <property type="entry name" value="FAM210A-B_dom"/>
    <property type="match status" value="1"/>
</dbReference>
<feature type="region of interest" description="Disordered" evidence="1">
    <location>
        <begin position="1"/>
        <end position="20"/>
    </location>
</feature>
<organism evidence="4 5">
    <name type="scientific">Populus trichocarpa</name>
    <name type="common">Western balsam poplar</name>
    <name type="synonym">Populus balsamifera subsp. trichocarpa</name>
    <dbReference type="NCBI Taxonomy" id="3694"/>
    <lineage>
        <taxon>Eukaryota</taxon>
        <taxon>Viridiplantae</taxon>
        <taxon>Streptophyta</taxon>
        <taxon>Embryophyta</taxon>
        <taxon>Tracheophyta</taxon>
        <taxon>Spermatophyta</taxon>
        <taxon>Magnoliopsida</taxon>
        <taxon>eudicotyledons</taxon>
        <taxon>Gunneridae</taxon>
        <taxon>Pentapetalae</taxon>
        <taxon>rosids</taxon>
        <taxon>fabids</taxon>
        <taxon>Malpighiales</taxon>
        <taxon>Salicaceae</taxon>
        <taxon>Saliceae</taxon>
        <taxon>Populus</taxon>
    </lineage>
</organism>
<dbReference type="AlphaFoldDB" id="A0A3N7F0T5"/>
<feature type="domain" description="DUF1279" evidence="3">
    <location>
        <begin position="23"/>
        <end position="68"/>
    </location>
</feature>
<evidence type="ECO:0000259" key="3">
    <source>
        <dbReference type="Pfam" id="PF06916"/>
    </source>
</evidence>
<proteinExistence type="predicted"/>
<evidence type="ECO:0000256" key="2">
    <source>
        <dbReference type="SAM" id="Phobius"/>
    </source>
</evidence>
<dbReference type="PANTHER" id="PTHR21377:SF20">
    <property type="entry name" value="OS04G0416000 PROTEIN"/>
    <property type="match status" value="1"/>
</dbReference>
<dbReference type="PANTHER" id="PTHR21377">
    <property type="entry name" value="PROTEIN FAM210B, MITOCHONDRIAL"/>
    <property type="match status" value="1"/>
</dbReference>
<evidence type="ECO:0000313" key="4">
    <source>
        <dbReference type="EMBL" id="RQO89585.1"/>
    </source>
</evidence>
<keyword evidence="2" id="KW-1133">Transmembrane helix</keyword>